<sequence>MSKYILFISILFCLKGFAQKEGQIFCEGDKDEPFFMLWQGKKVILWQNTHYIENFKGFKKIKDKTYLEYEQIWENGSTNTLLLRESKGIVYQYETCCEEETIRMPKNPKPGMTWKTADGLASYEIVSVDKELKTNVCNYKGLLELKLILPDVTFHFYYLKGYGYVGATVFNELISEVVPRLK</sequence>
<dbReference type="EMBL" id="PXOQ01000015">
    <property type="protein sequence ID" value="PSG86406.1"/>
    <property type="molecule type" value="Genomic_DNA"/>
</dbReference>
<gene>
    <name evidence="1" type="ORF">C7H52_11995</name>
</gene>
<dbReference type="RefSeq" id="WP_106464145.1">
    <property type="nucleotide sequence ID" value="NZ_PXOQ01000015.1"/>
</dbReference>
<name>A0A2T1N5G9_9FLAO</name>
<dbReference type="OrthoDB" id="1356205at2"/>
<keyword evidence="2" id="KW-1185">Reference proteome</keyword>
<protein>
    <submittedName>
        <fullName evidence="1">Uncharacterized protein</fullName>
    </submittedName>
</protein>
<dbReference type="Proteomes" id="UP000238426">
    <property type="component" value="Unassembled WGS sequence"/>
</dbReference>
<reference evidence="1 2" key="1">
    <citation type="submission" date="2018-03" db="EMBL/GenBank/DDBJ databases">
        <title>Mesoflavibacter sp. HG37 and Mesoflavibacter sp. HG96 sp.nov., two marine bacteria isolated from seawater of Western Pacific Ocean.</title>
        <authorList>
            <person name="Cheng H."/>
            <person name="Wu Y.-H."/>
            <person name="Guo L.-L."/>
            <person name="Xu X.-W."/>
        </authorList>
    </citation>
    <scope>NUCLEOTIDE SEQUENCE [LARGE SCALE GENOMIC DNA]</scope>
    <source>
        <strain evidence="1 2">KCTC 32269</strain>
    </source>
</reference>
<dbReference type="AlphaFoldDB" id="A0A2T1N5G9"/>
<organism evidence="1 2">
    <name type="scientific">Aurantibacter aestuarii</name>
    <dbReference type="NCBI Taxonomy" id="1266046"/>
    <lineage>
        <taxon>Bacteria</taxon>
        <taxon>Pseudomonadati</taxon>
        <taxon>Bacteroidota</taxon>
        <taxon>Flavobacteriia</taxon>
        <taxon>Flavobacteriales</taxon>
        <taxon>Flavobacteriaceae</taxon>
        <taxon>Aurantibacter</taxon>
    </lineage>
</organism>
<proteinExistence type="predicted"/>
<accession>A0A2T1N5G9</accession>
<comment type="caution">
    <text evidence="1">The sequence shown here is derived from an EMBL/GenBank/DDBJ whole genome shotgun (WGS) entry which is preliminary data.</text>
</comment>
<evidence type="ECO:0000313" key="2">
    <source>
        <dbReference type="Proteomes" id="UP000238426"/>
    </source>
</evidence>
<evidence type="ECO:0000313" key="1">
    <source>
        <dbReference type="EMBL" id="PSG86406.1"/>
    </source>
</evidence>